<dbReference type="PROSITE" id="PS00250">
    <property type="entry name" value="TGF_BETA_1"/>
    <property type="match status" value="1"/>
</dbReference>
<evidence type="ECO:0000256" key="6">
    <source>
        <dbReference type="ARBA" id="ARBA00022685"/>
    </source>
</evidence>
<dbReference type="AlphaFoldDB" id="A0A7J7IYA7"/>
<dbReference type="PANTHER" id="PTHR11848:SF117">
    <property type="entry name" value="INHIBIN ALPHA CHAIN"/>
    <property type="match status" value="1"/>
</dbReference>
<keyword evidence="5" id="KW-0964">Secreted</keyword>
<feature type="signal peptide" evidence="12">
    <location>
        <begin position="1"/>
        <end position="22"/>
    </location>
</feature>
<organism evidence="14 15">
    <name type="scientific">Bugula neritina</name>
    <name type="common">Brown bryozoan</name>
    <name type="synonym">Sertularia neritina</name>
    <dbReference type="NCBI Taxonomy" id="10212"/>
    <lineage>
        <taxon>Eukaryota</taxon>
        <taxon>Metazoa</taxon>
        <taxon>Spiralia</taxon>
        <taxon>Lophotrochozoa</taxon>
        <taxon>Bryozoa</taxon>
        <taxon>Gymnolaemata</taxon>
        <taxon>Cheilostomatida</taxon>
        <taxon>Flustrina</taxon>
        <taxon>Buguloidea</taxon>
        <taxon>Bugulidae</taxon>
        <taxon>Bugula</taxon>
    </lineage>
</organism>
<evidence type="ECO:0000313" key="15">
    <source>
        <dbReference type="Proteomes" id="UP000593567"/>
    </source>
</evidence>
<dbReference type="PANTHER" id="PTHR11848">
    <property type="entry name" value="TGF-BETA FAMILY"/>
    <property type="match status" value="1"/>
</dbReference>
<evidence type="ECO:0000256" key="1">
    <source>
        <dbReference type="ARBA" id="ARBA00002588"/>
    </source>
</evidence>
<dbReference type="GO" id="GO:0005179">
    <property type="term" value="F:hormone activity"/>
    <property type="evidence" value="ECO:0007669"/>
    <property type="project" value="UniProtKB-KW"/>
</dbReference>
<evidence type="ECO:0000313" key="14">
    <source>
        <dbReference type="EMBL" id="KAF6018374.1"/>
    </source>
</evidence>
<dbReference type="Pfam" id="PF00019">
    <property type="entry name" value="TGF_beta"/>
    <property type="match status" value="1"/>
</dbReference>
<comment type="similarity">
    <text evidence="3 11">Belongs to the TGF-beta family.</text>
</comment>
<feature type="domain" description="TGF-beta family profile" evidence="13">
    <location>
        <begin position="256"/>
        <end position="374"/>
    </location>
</feature>
<evidence type="ECO:0000256" key="9">
    <source>
        <dbReference type="ARBA" id="ARBA00023157"/>
    </source>
</evidence>
<dbReference type="InterPro" id="IPR017948">
    <property type="entry name" value="TGFb_CS"/>
</dbReference>
<dbReference type="Proteomes" id="UP000593567">
    <property type="component" value="Unassembled WGS sequence"/>
</dbReference>
<dbReference type="OrthoDB" id="5948587at2759"/>
<dbReference type="Gene3D" id="2.10.90.10">
    <property type="entry name" value="Cystine-knot cytokines"/>
    <property type="match status" value="1"/>
</dbReference>
<evidence type="ECO:0000256" key="8">
    <source>
        <dbReference type="ARBA" id="ARBA00023030"/>
    </source>
</evidence>
<proteinExistence type="inferred from homology"/>
<dbReference type="InterPro" id="IPR001839">
    <property type="entry name" value="TGF-b_C"/>
</dbReference>
<dbReference type="SMART" id="SM00204">
    <property type="entry name" value="TGFB"/>
    <property type="match status" value="1"/>
</dbReference>
<keyword evidence="6" id="KW-0165">Cleavage on pair of basic residues</keyword>
<gene>
    <name evidence="14" type="ORF">EB796_023310</name>
</gene>
<keyword evidence="8 11" id="KW-0339">Growth factor</keyword>
<keyword evidence="12" id="KW-0732">Signal</keyword>
<keyword evidence="7" id="KW-0372">Hormone</keyword>
<evidence type="ECO:0000256" key="10">
    <source>
        <dbReference type="ARBA" id="ARBA00023180"/>
    </source>
</evidence>
<keyword evidence="9" id="KW-1015">Disulfide bond</keyword>
<comment type="subcellular location">
    <subcellularLocation>
        <location evidence="2">Secreted</location>
    </subcellularLocation>
</comment>
<dbReference type="PROSITE" id="PS51362">
    <property type="entry name" value="TGF_BETA_2"/>
    <property type="match status" value="1"/>
</dbReference>
<dbReference type="GO" id="GO:0005125">
    <property type="term" value="F:cytokine activity"/>
    <property type="evidence" value="ECO:0007669"/>
    <property type="project" value="TreeGrafter"/>
</dbReference>
<dbReference type="GO" id="GO:0008083">
    <property type="term" value="F:growth factor activity"/>
    <property type="evidence" value="ECO:0007669"/>
    <property type="project" value="UniProtKB-KW"/>
</dbReference>
<protein>
    <recommendedName>
        <fullName evidence="4">Inhibin alpha chain</fullName>
    </recommendedName>
</protein>
<evidence type="ECO:0000256" key="12">
    <source>
        <dbReference type="SAM" id="SignalP"/>
    </source>
</evidence>
<evidence type="ECO:0000256" key="7">
    <source>
        <dbReference type="ARBA" id="ARBA00022702"/>
    </source>
</evidence>
<keyword evidence="10" id="KW-0325">Glycoprotein</keyword>
<evidence type="ECO:0000256" key="5">
    <source>
        <dbReference type="ARBA" id="ARBA00022525"/>
    </source>
</evidence>
<evidence type="ECO:0000256" key="3">
    <source>
        <dbReference type="ARBA" id="ARBA00006656"/>
    </source>
</evidence>
<comment type="function">
    <text evidence="1">Inhibins and activins inhibit and activate, respectively, the secretion of follitropin by the pituitary gland. Inhibins/activins are involved in regulating a number of diverse functions such as hypothalamic and pituitary hormone secretion, gonadal hormone secretion, germ cell development and maturation, erythroid differentiation, insulin secretion, nerve cell survival, embryonic axial development or bone growth, depending on their subunit composition. Inhibins appear to oppose the functions of activins.</text>
</comment>
<dbReference type="InterPro" id="IPR015615">
    <property type="entry name" value="TGF-beta-rel"/>
</dbReference>
<keyword evidence="15" id="KW-1185">Reference proteome</keyword>
<evidence type="ECO:0000256" key="2">
    <source>
        <dbReference type="ARBA" id="ARBA00004613"/>
    </source>
</evidence>
<feature type="chain" id="PRO_5029512644" description="Inhibin alpha chain" evidence="12">
    <location>
        <begin position="23"/>
        <end position="374"/>
    </location>
</feature>
<dbReference type="InterPro" id="IPR029034">
    <property type="entry name" value="Cystine-knot_cytokine"/>
</dbReference>
<evidence type="ECO:0000256" key="4">
    <source>
        <dbReference type="ARBA" id="ARBA00019280"/>
    </source>
</evidence>
<evidence type="ECO:0000259" key="13">
    <source>
        <dbReference type="PROSITE" id="PS51362"/>
    </source>
</evidence>
<dbReference type="EMBL" id="VXIV02003314">
    <property type="protein sequence ID" value="KAF6018374.1"/>
    <property type="molecule type" value="Genomic_DNA"/>
</dbReference>
<dbReference type="SUPFAM" id="SSF57501">
    <property type="entry name" value="Cystine-knot cytokines"/>
    <property type="match status" value="1"/>
</dbReference>
<dbReference type="GO" id="GO:0005615">
    <property type="term" value="C:extracellular space"/>
    <property type="evidence" value="ECO:0007669"/>
    <property type="project" value="TreeGrafter"/>
</dbReference>
<sequence>MKGLIYILFTLTLLNCVTETLCRVAQYATNAGTGARKVRHSSGVTSPIGDPTATALLQLQSDILANLGMSQPPNTSGDSISEFARLQALQQAGVLEDDIEEEHFMSKSSNIILIAKQLHTIGFGETIQFVVNAADRSNRMSEIKLYYHVNSANITMHTGSEDNKMLLRLSLLTSESDGSISSQLIENIGIHKHLVGWHSQVIPNSLIRYELLNRGNLTENVTLNFHLSCLNCEYQVFPRVMTKQNVPFLRMDGWRRIKRTTSSSCSSDGSCCKRELIVDFEALGWDWVVHPKRYTANYCAGSCATPTATQRQSMSSNSLVLNAMLENLRRGNSNSCCVSVASEEEFIPIIYTKASGEVASNRNTIRTIHQCRCS</sequence>
<name>A0A7J7IYA7_BUGNE</name>
<reference evidence="14" key="1">
    <citation type="submission" date="2020-06" db="EMBL/GenBank/DDBJ databases">
        <title>Draft genome of Bugula neritina, a colonial animal packing powerful symbionts and potential medicines.</title>
        <authorList>
            <person name="Rayko M."/>
        </authorList>
    </citation>
    <scope>NUCLEOTIDE SEQUENCE [LARGE SCALE GENOMIC DNA]</scope>
    <source>
        <strain evidence="14">Kwan_BN1</strain>
    </source>
</reference>
<accession>A0A7J7IYA7</accession>
<comment type="caution">
    <text evidence="14">The sequence shown here is derived from an EMBL/GenBank/DDBJ whole genome shotgun (WGS) entry which is preliminary data.</text>
</comment>
<evidence type="ECO:0000256" key="11">
    <source>
        <dbReference type="RuleBase" id="RU000354"/>
    </source>
</evidence>